<dbReference type="PANTHER" id="PTHR31118:SF12">
    <property type="entry name" value="CYCLASE-LIKE PROTEIN 2"/>
    <property type="match status" value="1"/>
</dbReference>
<dbReference type="InterPro" id="IPR007325">
    <property type="entry name" value="KFase/CYL"/>
</dbReference>
<proteinExistence type="predicted"/>
<dbReference type="Proteomes" id="UP000214880">
    <property type="component" value="Unassembled WGS sequence"/>
</dbReference>
<keyword evidence="2" id="KW-1185">Reference proteome</keyword>
<dbReference type="GO" id="GO:0004061">
    <property type="term" value="F:arylformamidase activity"/>
    <property type="evidence" value="ECO:0007669"/>
    <property type="project" value="InterPro"/>
</dbReference>
<sequence length="276" mass="30961">MNTCRIVDLSVAIDVNDWEPNPVKCEIVGHKEGADLLGENLIYMRGTNWFLTLVERFKHVVGRGLSHKHFPEEKGLSLFTYKLTTHTGTHLDAPYHFGDTDSAGKKAKTITDIPLEWCFGNGVLLDFGALTAKEPVSKAEVIAKLKAINYQIQPFDIVLLKTGGDQYAGTPQYFASFRGVSAEATEYFIDCGVKIIGIDSFGFDPPFQRMIGNYLRDKDVKHLWPAHFLGRKKEYCHIERLANLDKIQNPTGFKVCCFPIKLTGSDASWCRVVALE</sequence>
<dbReference type="Pfam" id="PF04199">
    <property type="entry name" value="Cyclase"/>
    <property type="match status" value="1"/>
</dbReference>
<dbReference type="InterPro" id="IPR037175">
    <property type="entry name" value="KFase_sf"/>
</dbReference>
<dbReference type="SUPFAM" id="SSF102198">
    <property type="entry name" value="Putative cyclase"/>
    <property type="match status" value="1"/>
</dbReference>
<organism evidence="1 2">
    <name type="scientific">Dendrosporobacter quercicolus</name>
    <dbReference type="NCBI Taxonomy" id="146817"/>
    <lineage>
        <taxon>Bacteria</taxon>
        <taxon>Bacillati</taxon>
        <taxon>Bacillota</taxon>
        <taxon>Negativicutes</taxon>
        <taxon>Selenomonadales</taxon>
        <taxon>Sporomusaceae</taxon>
        <taxon>Dendrosporobacter</taxon>
    </lineage>
</organism>
<dbReference type="EMBL" id="FNHB01000001">
    <property type="protein sequence ID" value="SDL92138.1"/>
    <property type="molecule type" value="Genomic_DNA"/>
</dbReference>
<accession>A0A1G9P000</accession>
<evidence type="ECO:0000313" key="1">
    <source>
        <dbReference type="EMBL" id="SDL92138.1"/>
    </source>
</evidence>
<dbReference type="Gene3D" id="3.50.30.50">
    <property type="entry name" value="Putative cyclase"/>
    <property type="match status" value="1"/>
</dbReference>
<reference evidence="1 2" key="1">
    <citation type="submission" date="2016-10" db="EMBL/GenBank/DDBJ databases">
        <authorList>
            <person name="de Groot N.N."/>
        </authorList>
    </citation>
    <scope>NUCLEOTIDE SEQUENCE [LARGE SCALE GENOMIC DNA]</scope>
    <source>
        <strain evidence="1 2">DSM 1736</strain>
    </source>
</reference>
<protein>
    <submittedName>
        <fullName evidence="1">Kynurenine formamidase</fullName>
    </submittedName>
</protein>
<dbReference type="PANTHER" id="PTHR31118">
    <property type="entry name" value="CYCLASE-LIKE PROTEIN 2"/>
    <property type="match status" value="1"/>
</dbReference>
<evidence type="ECO:0000313" key="2">
    <source>
        <dbReference type="Proteomes" id="UP000214880"/>
    </source>
</evidence>
<dbReference type="AlphaFoldDB" id="A0A1G9P000"/>
<dbReference type="RefSeq" id="WP_092069522.1">
    <property type="nucleotide sequence ID" value="NZ_FNHB01000001.1"/>
</dbReference>
<name>A0A1G9P000_9FIRM</name>
<dbReference type="GO" id="GO:0019441">
    <property type="term" value="P:L-tryptophan catabolic process to kynurenine"/>
    <property type="evidence" value="ECO:0007669"/>
    <property type="project" value="InterPro"/>
</dbReference>
<gene>
    <name evidence="1" type="ORF">SAMN04488502_1011183</name>
</gene>
<dbReference type="OrthoDB" id="9796085at2"/>
<dbReference type="STRING" id="146817.SAMN04488502_1011183"/>